<name>H0QTN2_ARTG1</name>
<dbReference type="OrthoDB" id="4578291at2"/>
<dbReference type="Proteomes" id="UP000003828">
    <property type="component" value="Unassembled WGS sequence"/>
</dbReference>
<comment type="caution">
    <text evidence="2">The sequence shown here is derived from an EMBL/GenBank/DDBJ whole genome shotgun (WGS) entry which is preliminary data.</text>
</comment>
<organism evidence="2 3">
    <name type="scientific">Arthrobacter globiformis (strain ATCC 8010 / DSM 20124 / JCM 1332 / NBRC 12137 / NCIMB 8907 / NRRL B-2979 / 168)</name>
    <dbReference type="NCBI Taxonomy" id="1077972"/>
    <lineage>
        <taxon>Bacteria</taxon>
        <taxon>Bacillati</taxon>
        <taxon>Actinomycetota</taxon>
        <taxon>Actinomycetes</taxon>
        <taxon>Micrococcales</taxon>
        <taxon>Micrococcaceae</taxon>
        <taxon>Arthrobacter</taxon>
    </lineage>
</organism>
<dbReference type="EMBL" id="BAEG01000113">
    <property type="protein sequence ID" value="GAB16183.1"/>
    <property type="molecule type" value="Genomic_DNA"/>
</dbReference>
<feature type="region of interest" description="Disordered" evidence="1">
    <location>
        <begin position="159"/>
        <end position="189"/>
    </location>
</feature>
<dbReference type="RefSeq" id="WP_003806132.1">
    <property type="nucleotide sequence ID" value="NZ_BAEG01000113.1"/>
</dbReference>
<reference evidence="2 3" key="1">
    <citation type="submission" date="2011-12" db="EMBL/GenBank/DDBJ databases">
        <title>Whole genome shotgun sequence of Arthrobacter globiformis NBRC 12137.</title>
        <authorList>
            <person name="Miyazawa S."/>
            <person name="Hosoyama A."/>
            <person name="Tsuchikane K."/>
            <person name="Katsumata H."/>
            <person name="Yamazaki S."/>
            <person name="Fujita N."/>
        </authorList>
    </citation>
    <scope>NUCLEOTIDE SEQUENCE [LARGE SCALE GENOMIC DNA]</scope>
    <source>
        <strain evidence="2 3">NBRC 12137</strain>
    </source>
</reference>
<sequence length="315" mass="33893">MAVNTRGYGLAHPVYLDVPMMLSFLAYLEGGFAVSETEKTTASGARERFLKARGGLRAKLWAIGEANVEGEGSTKNTDQTQTESSTERHHTEASLFNLLYEYLVADEEVIQLEESNQLEGLYTGQLVELSGEYLGNPIEDVLSFFNAVLPYVAGEDGTAAQDKGVSGRQAQRSGNPAKRAAGAQTAASKDKDNSETIYLLKRMSQDIDNSPVHDVLFRTESGLQAVVTASSLYYSTTTAEYLRAGQFRVFGKVTKVVAAGDSINLTRRTVVGAAGPDMAKGMVASVSEQEDLHLSIANPIVPGPTVQVLPMAIFI</sequence>
<keyword evidence="3" id="KW-1185">Reference proteome</keyword>
<gene>
    <name evidence="2" type="ORF">ARGLB_113_00390</name>
</gene>
<evidence type="ECO:0000313" key="2">
    <source>
        <dbReference type="EMBL" id="GAB16183.1"/>
    </source>
</evidence>
<dbReference type="Pfam" id="PF19952">
    <property type="entry name" value="DUF6414"/>
    <property type="match status" value="1"/>
</dbReference>
<evidence type="ECO:0000256" key="1">
    <source>
        <dbReference type="SAM" id="MobiDB-lite"/>
    </source>
</evidence>
<accession>H0QTN2</accession>
<protein>
    <submittedName>
        <fullName evidence="2">Uncharacterized protein</fullName>
    </submittedName>
</protein>
<proteinExistence type="predicted"/>
<dbReference type="InterPro" id="IPR045633">
    <property type="entry name" value="DUF6414"/>
</dbReference>
<dbReference type="eggNOG" id="ENOG5033MDT">
    <property type="taxonomic scope" value="Bacteria"/>
</dbReference>
<dbReference type="AlphaFoldDB" id="H0QTN2"/>
<evidence type="ECO:0000313" key="3">
    <source>
        <dbReference type="Proteomes" id="UP000003828"/>
    </source>
</evidence>
<feature type="region of interest" description="Disordered" evidence="1">
    <location>
        <begin position="69"/>
        <end position="90"/>
    </location>
</feature>
<feature type="compositionally biased region" description="Polar residues" evidence="1">
    <location>
        <begin position="73"/>
        <end position="84"/>
    </location>
</feature>